<dbReference type="RefSeq" id="WP_268779224.1">
    <property type="nucleotide sequence ID" value="NZ_JAPRAT010000006.1"/>
</dbReference>
<dbReference type="InterPro" id="IPR036291">
    <property type="entry name" value="NAD(P)-bd_dom_sf"/>
</dbReference>
<sequence>MDQTIKAYRLMKESDQVIGKVIDLTVDDLPEGEVLVRVHYSGINYKDSLANLTNSPIVKNYPFTPGIDLAGEVVESADDRFSPGDPVIATSYEIGVTHDGGYSEYARLKAEWVLPLPDGLTLKKAMILGTAGFTAALSIDQLEKSGLTPEAGKVLVTGATGGVGSIAATMLANNGYHVVASSGKDKAETFLNDLGVKETIDRDAVVGGKIRALDKQLWAGAVDPVGGETLAAILSKLQYNGAVAVSGLAGGVNVPTTVHPFILRGIRLIGIDSVYCPYDYRREIWERMSRDLSLSDKQYSTISTKEIGLNELGQYLPTLLETKTFGRLIVKIK</sequence>
<proteinExistence type="predicted"/>
<dbReference type="GO" id="GO:0043958">
    <property type="term" value="F:acryloyl-CoA reductase (NADH) activity"/>
    <property type="evidence" value="ECO:0007669"/>
    <property type="project" value="UniProtKB-EC"/>
</dbReference>
<dbReference type="Proteomes" id="UP001084197">
    <property type="component" value="Unassembled WGS sequence"/>
</dbReference>
<evidence type="ECO:0000313" key="2">
    <source>
        <dbReference type="EMBL" id="MCZ0702455.1"/>
    </source>
</evidence>
<keyword evidence="3" id="KW-1185">Reference proteome</keyword>
<protein>
    <submittedName>
        <fullName evidence="2">Acryloyl-CoA reductase</fullName>
        <ecNumber evidence="2">1.3.1.95</ecNumber>
    </submittedName>
</protein>
<dbReference type="PANTHER" id="PTHR43677:SF1">
    <property type="entry name" value="ACRYLYL-COA REDUCTASE ACUI-RELATED"/>
    <property type="match status" value="1"/>
</dbReference>
<evidence type="ECO:0000313" key="3">
    <source>
        <dbReference type="Proteomes" id="UP001084197"/>
    </source>
</evidence>
<dbReference type="InterPro" id="IPR011032">
    <property type="entry name" value="GroES-like_sf"/>
</dbReference>
<dbReference type="InterPro" id="IPR051397">
    <property type="entry name" value="Zn-ADH-like_protein"/>
</dbReference>
<dbReference type="SUPFAM" id="SSF50129">
    <property type="entry name" value="GroES-like"/>
    <property type="match status" value="1"/>
</dbReference>
<dbReference type="SUPFAM" id="SSF51735">
    <property type="entry name" value="NAD(P)-binding Rossmann-fold domains"/>
    <property type="match status" value="1"/>
</dbReference>
<dbReference type="InterPro" id="IPR014188">
    <property type="entry name" value="Acrylyl-CoA_reductase_AcuI"/>
</dbReference>
<dbReference type="Gene3D" id="3.40.50.720">
    <property type="entry name" value="NAD(P)-binding Rossmann-like Domain"/>
    <property type="match status" value="1"/>
</dbReference>
<evidence type="ECO:0000259" key="1">
    <source>
        <dbReference type="SMART" id="SM00829"/>
    </source>
</evidence>
<dbReference type="GO" id="GO:0043957">
    <property type="term" value="F:acryloyl-CoA reductase (NADPH) activity"/>
    <property type="evidence" value="ECO:0007669"/>
    <property type="project" value="TreeGrafter"/>
</dbReference>
<dbReference type="EMBL" id="JAPRAT010000006">
    <property type="protein sequence ID" value="MCZ0702455.1"/>
    <property type="molecule type" value="Genomic_DNA"/>
</dbReference>
<dbReference type="EC" id="1.3.1.95" evidence="2"/>
<feature type="domain" description="Enoyl reductase (ER)" evidence="1">
    <location>
        <begin position="19"/>
        <end position="330"/>
    </location>
</feature>
<organism evidence="2 3">
    <name type="scientific">Natronobacillus azotifigens</name>
    <dbReference type="NCBI Taxonomy" id="472978"/>
    <lineage>
        <taxon>Bacteria</taxon>
        <taxon>Bacillati</taxon>
        <taxon>Bacillota</taxon>
        <taxon>Bacilli</taxon>
        <taxon>Bacillales</taxon>
        <taxon>Bacillaceae</taxon>
        <taxon>Natronobacillus</taxon>
    </lineage>
</organism>
<dbReference type="Pfam" id="PF08240">
    <property type="entry name" value="ADH_N"/>
    <property type="match status" value="1"/>
</dbReference>
<dbReference type="Pfam" id="PF00107">
    <property type="entry name" value="ADH_zinc_N"/>
    <property type="match status" value="1"/>
</dbReference>
<dbReference type="InterPro" id="IPR013149">
    <property type="entry name" value="ADH-like_C"/>
</dbReference>
<name>A0A9J6RA91_9BACI</name>
<dbReference type="PANTHER" id="PTHR43677">
    <property type="entry name" value="SHORT-CHAIN DEHYDROGENASE/REDUCTASE"/>
    <property type="match status" value="1"/>
</dbReference>
<dbReference type="InterPro" id="IPR013154">
    <property type="entry name" value="ADH-like_N"/>
</dbReference>
<dbReference type="InterPro" id="IPR020843">
    <property type="entry name" value="ER"/>
</dbReference>
<dbReference type="NCBIfam" id="TIGR02823">
    <property type="entry name" value="oxido_YhdH"/>
    <property type="match status" value="1"/>
</dbReference>
<gene>
    <name evidence="2" type="ORF">OWO01_04435</name>
</gene>
<keyword evidence="2" id="KW-0560">Oxidoreductase</keyword>
<dbReference type="SMART" id="SM00829">
    <property type="entry name" value="PKS_ER"/>
    <property type="match status" value="1"/>
</dbReference>
<dbReference type="Gene3D" id="3.90.180.10">
    <property type="entry name" value="Medium-chain alcohol dehydrogenases, catalytic domain"/>
    <property type="match status" value="1"/>
</dbReference>
<reference evidence="2" key="1">
    <citation type="submission" date="2022-11" db="EMBL/GenBank/DDBJ databases">
        <title>WGS of Natronobacillus azotifigens 24KS-1, an anaerobic diazotrophic haloalkaliphile from soda-rich habitats.</title>
        <authorList>
            <person name="Sorokin D.Y."/>
            <person name="Merkel A.Y."/>
        </authorList>
    </citation>
    <scope>NUCLEOTIDE SEQUENCE</scope>
    <source>
        <strain evidence="2">24KS-1</strain>
    </source>
</reference>
<comment type="caution">
    <text evidence="2">The sequence shown here is derived from an EMBL/GenBank/DDBJ whole genome shotgun (WGS) entry which is preliminary data.</text>
</comment>
<dbReference type="AlphaFoldDB" id="A0A9J6RA91"/>
<accession>A0A9J6RA91</accession>